<feature type="region of interest" description="Disordered" evidence="1">
    <location>
        <begin position="201"/>
        <end position="222"/>
    </location>
</feature>
<evidence type="ECO:0000313" key="3">
    <source>
        <dbReference type="Proteomes" id="UP001597641"/>
    </source>
</evidence>
<reference evidence="3" key="1">
    <citation type="journal article" date="2019" name="Int. J. Syst. Evol. Microbiol.">
        <title>The Global Catalogue of Microorganisms (GCM) 10K type strain sequencing project: providing services to taxonomists for standard genome sequencing and annotation.</title>
        <authorList>
            <consortium name="The Broad Institute Genomics Platform"/>
            <consortium name="The Broad Institute Genome Sequencing Center for Infectious Disease"/>
            <person name="Wu L."/>
            <person name="Ma J."/>
        </authorList>
    </citation>
    <scope>NUCLEOTIDE SEQUENCE [LARGE SCALE GENOMIC DNA]</scope>
    <source>
        <strain evidence="3">KCTC 23984</strain>
    </source>
</reference>
<evidence type="ECO:0000256" key="1">
    <source>
        <dbReference type="SAM" id="MobiDB-lite"/>
    </source>
</evidence>
<dbReference type="Proteomes" id="UP001597641">
    <property type="component" value="Unassembled WGS sequence"/>
</dbReference>
<gene>
    <name evidence="2" type="ORF">ACFS7Z_22555</name>
</gene>
<dbReference type="EMBL" id="JBHUOX010000025">
    <property type="protein sequence ID" value="MFD3003162.1"/>
    <property type="molecule type" value="Genomic_DNA"/>
</dbReference>
<proteinExistence type="predicted"/>
<accession>A0ABW6C1M4</accession>
<sequence length="239" mass="26125">MYNREQEYEDEFEFDQEFEFEYDQEGENGFDQEFSDEFDMEFLSDGQGEMGDSMMEMETAGELLTVSNDQELDQFLGSLAKRAGRAVAGFARSPAGNMLKGALKKVAKKALPIAGKAIGSYFGGSAGGAIGGKLGSMATRLFELELEGLSPEDQEFEVSKAYVRFANDALRKGAVAARKKPNARPQQIVKTALRQSASRYAPGLLTGSSGTGGRQGRLPTRARKGTWVRKGRALILYEV</sequence>
<organism evidence="2 3">
    <name type="scientific">Pontibacter toksunensis</name>
    <dbReference type="NCBI Taxonomy" id="1332631"/>
    <lineage>
        <taxon>Bacteria</taxon>
        <taxon>Pseudomonadati</taxon>
        <taxon>Bacteroidota</taxon>
        <taxon>Cytophagia</taxon>
        <taxon>Cytophagales</taxon>
        <taxon>Hymenobacteraceae</taxon>
        <taxon>Pontibacter</taxon>
    </lineage>
</organism>
<comment type="caution">
    <text evidence="2">The sequence shown here is derived from an EMBL/GenBank/DDBJ whole genome shotgun (WGS) entry which is preliminary data.</text>
</comment>
<dbReference type="RefSeq" id="WP_377490000.1">
    <property type="nucleotide sequence ID" value="NZ_JBHUOX010000025.1"/>
</dbReference>
<evidence type="ECO:0000313" key="2">
    <source>
        <dbReference type="EMBL" id="MFD3003162.1"/>
    </source>
</evidence>
<name>A0ABW6C1M4_9BACT</name>
<protein>
    <submittedName>
        <fullName evidence="2">Uncharacterized protein</fullName>
    </submittedName>
</protein>
<keyword evidence="3" id="KW-1185">Reference proteome</keyword>